<dbReference type="Pfam" id="PF14452">
    <property type="entry name" value="Multi_ubiq"/>
    <property type="match status" value="1"/>
</dbReference>
<dbReference type="OrthoDB" id="7445930at2"/>
<gene>
    <name evidence="2" type="ORF">D1164_04565</name>
</gene>
<keyword evidence="3" id="KW-1185">Reference proteome</keyword>
<evidence type="ECO:0000313" key="3">
    <source>
        <dbReference type="Proteomes" id="UP000266441"/>
    </source>
</evidence>
<dbReference type="InterPro" id="IPR027802">
    <property type="entry name" value="Multi-ubiquitin_dom"/>
</dbReference>
<evidence type="ECO:0000259" key="1">
    <source>
        <dbReference type="Pfam" id="PF14452"/>
    </source>
</evidence>
<comment type="caution">
    <text evidence="2">The sequence shown here is derived from an EMBL/GenBank/DDBJ whole genome shotgun (WGS) entry which is preliminary data.</text>
</comment>
<dbReference type="Proteomes" id="UP000266441">
    <property type="component" value="Unassembled WGS sequence"/>
</dbReference>
<sequence>MEKIIIDLEVYAKEGKSVPKAQKYKFKVDREHYTVEQERMTGREILILAGKNPVEKYQLNQRSNGGKVVKIDYDQVVDFTEPGIEKFMTIPLDQTEGGK</sequence>
<dbReference type="AlphaFoldDB" id="A0A399D3H9"/>
<accession>A0A399D3H9</accession>
<proteinExistence type="predicted"/>
<feature type="domain" description="Multi-ubiquitin" evidence="1">
    <location>
        <begin position="24"/>
        <end position="90"/>
    </location>
</feature>
<evidence type="ECO:0000313" key="2">
    <source>
        <dbReference type="EMBL" id="RIH66189.1"/>
    </source>
</evidence>
<dbReference type="RefSeq" id="WP_119348776.1">
    <property type="nucleotide sequence ID" value="NZ_QWET01000003.1"/>
</dbReference>
<organism evidence="2 3">
    <name type="scientific">Mariniphaga sediminis</name>
    <dbReference type="NCBI Taxonomy" id="1628158"/>
    <lineage>
        <taxon>Bacteria</taxon>
        <taxon>Pseudomonadati</taxon>
        <taxon>Bacteroidota</taxon>
        <taxon>Bacteroidia</taxon>
        <taxon>Marinilabiliales</taxon>
        <taxon>Prolixibacteraceae</taxon>
        <taxon>Mariniphaga</taxon>
    </lineage>
</organism>
<protein>
    <recommendedName>
        <fullName evidence="1">Multi-ubiquitin domain-containing protein</fullName>
    </recommendedName>
</protein>
<reference evidence="2 3" key="1">
    <citation type="journal article" date="2015" name="Int. J. Syst. Evol. Microbiol.">
        <title>Mariniphaga sediminis sp. nov., isolated from coastal sediment.</title>
        <authorList>
            <person name="Wang F.Q."/>
            <person name="Shen Q.Y."/>
            <person name="Chen G.J."/>
            <person name="Du Z.J."/>
        </authorList>
    </citation>
    <scope>NUCLEOTIDE SEQUENCE [LARGE SCALE GENOMIC DNA]</scope>
    <source>
        <strain evidence="2 3">SY21</strain>
    </source>
</reference>
<dbReference type="EMBL" id="QWET01000003">
    <property type="protein sequence ID" value="RIH66189.1"/>
    <property type="molecule type" value="Genomic_DNA"/>
</dbReference>
<name>A0A399D3H9_9BACT</name>